<keyword evidence="3" id="KW-1185">Reference proteome</keyword>
<proteinExistence type="predicted"/>
<sequence>MRVKTSEHYRNDIQEASLDTSSMYPTRLCFQRPVHTGEDAGTSSCSSDELGSTQAEFLTDQGRYTCSSQPDMLPSDQAGPHNGFHRYPEPSEPNPAPQMITCKVPLCNAHGLERADNSSSTLGLVVFIDLTLKCLDWLDGEFLLKLLLHPCSSHPRCLRQSSCAHDPIGCETSGAGYLVLESSNNLEGGWCTSDTIVGGLQPTKAFGCHTSADRSLVGHSVASKLSRLIIQSCGKLDATSVANLMQACPALDVEVNTVYEN</sequence>
<evidence type="ECO:0000313" key="3">
    <source>
        <dbReference type="Proteomes" id="UP000232323"/>
    </source>
</evidence>
<comment type="caution">
    <text evidence="2">The sequence shown here is derived from an EMBL/GenBank/DDBJ whole genome shotgun (WGS) entry which is preliminary data.</text>
</comment>
<dbReference type="Proteomes" id="UP000232323">
    <property type="component" value="Unassembled WGS sequence"/>
</dbReference>
<feature type="region of interest" description="Disordered" evidence="1">
    <location>
        <begin position="75"/>
        <end position="95"/>
    </location>
</feature>
<dbReference type="EMBL" id="BEGY01000004">
    <property type="protein sequence ID" value="GAX73562.1"/>
    <property type="molecule type" value="Genomic_DNA"/>
</dbReference>
<evidence type="ECO:0000256" key="1">
    <source>
        <dbReference type="SAM" id="MobiDB-lite"/>
    </source>
</evidence>
<gene>
    <name evidence="2" type="ORF">CEUSTIGMA_g1013.t1</name>
</gene>
<accession>A0A250WSA5</accession>
<dbReference type="AlphaFoldDB" id="A0A250WSA5"/>
<protein>
    <submittedName>
        <fullName evidence="2">Uncharacterized protein</fullName>
    </submittedName>
</protein>
<name>A0A250WSA5_9CHLO</name>
<organism evidence="2 3">
    <name type="scientific">Chlamydomonas eustigma</name>
    <dbReference type="NCBI Taxonomy" id="1157962"/>
    <lineage>
        <taxon>Eukaryota</taxon>
        <taxon>Viridiplantae</taxon>
        <taxon>Chlorophyta</taxon>
        <taxon>core chlorophytes</taxon>
        <taxon>Chlorophyceae</taxon>
        <taxon>CS clade</taxon>
        <taxon>Chlamydomonadales</taxon>
        <taxon>Chlamydomonadaceae</taxon>
        <taxon>Chlamydomonas</taxon>
    </lineage>
</organism>
<evidence type="ECO:0000313" key="2">
    <source>
        <dbReference type="EMBL" id="GAX73562.1"/>
    </source>
</evidence>
<reference evidence="2 3" key="1">
    <citation type="submission" date="2017-08" db="EMBL/GenBank/DDBJ databases">
        <title>Acidophilic green algal genome provides insights into adaptation to an acidic environment.</title>
        <authorList>
            <person name="Hirooka S."/>
            <person name="Hirose Y."/>
            <person name="Kanesaki Y."/>
            <person name="Higuchi S."/>
            <person name="Fujiwara T."/>
            <person name="Onuma R."/>
            <person name="Era A."/>
            <person name="Ohbayashi R."/>
            <person name="Uzuka A."/>
            <person name="Nozaki H."/>
            <person name="Yoshikawa H."/>
            <person name="Miyagishima S.Y."/>
        </authorList>
    </citation>
    <scope>NUCLEOTIDE SEQUENCE [LARGE SCALE GENOMIC DNA]</scope>
    <source>
        <strain evidence="2 3">NIES-2499</strain>
    </source>
</reference>